<evidence type="ECO:0000256" key="1">
    <source>
        <dbReference type="ARBA" id="ARBA00038101"/>
    </source>
</evidence>
<evidence type="ECO:0000313" key="2">
    <source>
        <dbReference type="EMBL" id="KAK8850225.1"/>
    </source>
</evidence>
<sequence length="755" mass="85761">MLIKRTLNSISKWKLPTTIQTIQNNFLSEPQSFFNQSIISSNNFTRQHQFQRFFTKKVVSTEKTDKNQAAKPETKIYDAKQQKEYELKCEQGDTKAIIEYATSLLDGTHGLKRDSPKAAHYFKIGSEKGDTECMFMYAICLFYGEGVKTDFPTAFSLFKETADRGKLDSEFYLYLSFMDGKGVDKDEDEAIRYLKKSADNGFPSSCTTLAMRLPDDDPKKYEYLKKAAELGESNGEYLYGISLVDSKDVKNGLFYIKKSADEGNHIAQQAYGNFLFNGEHVEKDVKLAAHYFSLSARQNNPAGCYGYSHALMMQEKVDKQKVFEVMQKAADLGHIEAMIELSEMILDDYVKIKGDPNKEALKYIQKAVDNGSSIAMIMYALMAENGAGFDKPEPEIAGEYFKKAVDLSESGYAYRYYTDYLRRHEKFDEMDKYLELGAKAGDDQCEFNYGLDLHLKEKDDESMKYLKSSAEKGNVDAMNLLASIVIGKDPEEAMKLLKEAIERGCLPAMFNYANYAYNNKFPALKDAKKEAFHYMKMAADQHLELAVKAVANWLFMGDCCEKNVDEALKYFKESADFFNDPESQYVVAYILTDCFKSASNEGIDYLRKSADQNFDRALHTLGILHLNGNFVKQDDQKALNYFKRAADLGFADSMNSYALCLFNGRGIEKNEKEAAKYFKKAADAGSVDSMYNLGIMYMSGNGVEKDKEKGEKYLKMANQNGFEHALEIGEHIYNQEDDEEIASPVKDNHSIFLKI</sequence>
<name>A0ABR2HND0_9EUKA</name>
<accession>A0ABR2HND0</accession>
<dbReference type="InterPro" id="IPR011990">
    <property type="entry name" value="TPR-like_helical_dom_sf"/>
</dbReference>
<dbReference type="Gene3D" id="1.25.40.10">
    <property type="entry name" value="Tetratricopeptide repeat domain"/>
    <property type="match status" value="5"/>
</dbReference>
<dbReference type="InterPro" id="IPR050767">
    <property type="entry name" value="Sel1_AlgK"/>
</dbReference>
<reference evidence="2 3" key="1">
    <citation type="submission" date="2024-04" db="EMBL/GenBank/DDBJ databases">
        <title>Tritrichomonas musculus Genome.</title>
        <authorList>
            <person name="Alves-Ferreira E."/>
            <person name="Grigg M."/>
            <person name="Lorenzi H."/>
            <person name="Galac M."/>
        </authorList>
    </citation>
    <scope>NUCLEOTIDE SEQUENCE [LARGE SCALE GENOMIC DNA]</scope>
    <source>
        <strain evidence="2 3">EAF2021</strain>
    </source>
</reference>
<protein>
    <submittedName>
        <fullName evidence="2">Uncharacterized protein</fullName>
    </submittedName>
</protein>
<dbReference type="Pfam" id="PF08238">
    <property type="entry name" value="Sel1"/>
    <property type="match status" value="16"/>
</dbReference>
<comment type="similarity">
    <text evidence="1">Belongs to the sel-1 family.</text>
</comment>
<dbReference type="SMART" id="SM00671">
    <property type="entry name" value="SEL1"/>
    <property type="match status" value="16"/>
</dbReference>
<proteinExistence type="inferred from homology"/>
<dbReference type="PANTHER" id="PTHR11102">
    <property type="entry name" value="SEL-1-LIKE PROTEIN"/>
    <property type="match status" value="1"/>
</dbReference>
<organism evidence="2 3">
    <name type="scientific">Tritrichomonas musculus</name>
    <dbReference type="NCBI Taxonomy" id="1915356"/>
    <lineage>
        <taxon>Eukaryota</taxon>
        <taxon>Metamonada</taxon>
        <taxon>Parabasalia</taxon>
        <taxon>Tritrichomonadida</taxon>
        <taxon>Tritrichomonadidae</taxon>
        <taxon>Tritrichomonas</taxon>
    </lineage>
</organism>
<dbReference type="InterPro" id="IPR006597">
    <property type="entry name" value="Sel1-like"/>
</dbReference>
<comment type="caution">
    <text evidence="2">The sequence shown here is derived from an EMBL/GenBank/DDBJ whole genome shotgun (WGS) entry which is preliminary data.</text>
</comment>
<dbReference type="EMBL" id="JAPFFF010000024">
    <property type="protein sequence ID" value="KAK8850225.1"/>
    <property type="molecule type" value="Genomic_DNA"/>
</dbReference>
<keyword evidence="3" id="KW-1185">Reference proteome</keyword>
<evidence type="ECO:0000313" key="3">
    <source>
        <dbReference type="Proteomes" id="UP001470230"/>
    </source>
</evidence>
<dbReference type="SUPFAM" id="SSF81901">
    <property type="entry name" value="HCP-like"/>
    <property type="match status" value="4"/>
</dbReference>
<dbReference type="PANTHER" id="PTHR11102:SF160">
    <property type="entry name" value="ERAD-ASSOCIATED E3 UBIQUITIN-PROTEIN LIGASE COMPONENT HRD3"/>
    <property type="match status" value="1"/>
</dbReference>
<gene>
    <name evidence="2" type="ORF">M9Y10_018350</name>
</gene>
<dbReference type="Proteomes" id="UP001470230">
    <property type="component" value="Unassembled WGS sequence"/>
</dbReference>